<gene>
    <name evidence="1" type="ORF">BST13_20840</name>
</gene>
<dbReference type="Proteomes" id="UP000192448">
    <property type="component" value="Unassembled WGS sequence"/>
</dbReference>
<keyword evidence="2" id="KW-1185">Reference proteome</keyword>
<dbReference type="RefSeq" id="WP_083165924.1">
    <property type="nucleotide sequence ID" value="NZ_MVHF01000022.1"/>
</dbReference>
<proteinExistence type="predicted"/>
<dbReference type="InterPro" id="IPR046611">
    <property type="entry name" value="DUF6670"/>
</dbReference>
<evidence type="ECO:0000313" key="2">
    <source>
        <dbReference type="Proteomes" id="UP000192448"/>
    </source>
</evidence>
<comment type="caution">
    <text evidence="1">The sequence shown here is derived from an EMBL/GenBank/DDBJ whole genome shotgun (WGS) entry which is preliminary data.</text>
</comment>
<name>A0A1X0AT51_9MYCO</name>
<dbReference type="OrthoDB" id="6672593at2"/>
<accession>A0A1X0AT51</accession>
<sequence>MNGQPISRAVSRLVVDGLWPRVDRRLPASRLPFDSPATLRPHVSSGPWTATHYGVFLPQLPAPHRYLNTMTIIGATGSELFDNDYLAARDARRTTTVLSSTAEGEQHHYRAYDAAAGCQFSEDGTLLRWGEDLTIDVRYPDVTVSGRYQGFSVDLQLAVTDQVSYFVKAPIYDHLSLLATYSGTIEDESGTTAIDGLGTVEYARFLTHQSLTRRPVPAPLKLPIDFFTYQIVNLDAETQMLLTDVRARGRIACRLAHLRVLGKSSEVYTNTHMDILEYRDAPLIDERGRSMDVPERFRWTVTDDTGAPILTLDCTVDAPWRYGHGRGYVSAYTFDGHYDGHPVGGSGYVEWVDTQRTRIEPTPGQDALRGGE</sequence>
<evidence type="ECO:0000313" key="1">
    <source>
        <dbReference type="EMBL" id="ORA33068.1"/>
    </source>
</evidence>
<dbReference type="AlphaFoldDB" id="A0A1X0AT51"/>
<reference evidence="1 2" key="1">
    <citation type="submission" date="2017-02" db="EMBL/GenBank/DDBJ databases">
        <title>The new phylogeny of genus Mycobacterium.</title>
        <authorList>
            <person name="Tortoli E."/>
            <person name="Trovato A."/>
            <person name="Cirillo D.M."/>
        </authorList>
    </citation>
    <scope>NUCLEOTIDE SEQUENCE [LARGE SCALE GENOMIC DNA]</scope>
    <source>
        <strain evidence="1 2">RW6</strain>
    </source>
</reference>
<dbReference type="EMBL" id="MVHF01000022">
    <property type="protein sequence ID" value="ORA33068.1"/>
    <property type="molecule type" value="Genomic_DNA"/>
</dbReference>
<organism evidence="1 2">
    <name type="scientific">Mycobacterium aquaticum</name>
    <dbReference type="NCBI Taxonomy" id="1927124"/>
    <lineage>
        <taxon>Bacteria</taxon>
        <taxon>Bacillati</taxon>
        <taxon>Actinomycetota</taxon>
        <taxon>Actinomycetes</taxon>
        <taxon>Mycobacteriales</taxon>
        <taxon>Mycobacteriaceae</taxon>
        <taxon>Mycobacterium</taxon>
    </lineage>
</organism>
<dbReference type="Pfam" id="PF20375">
    <property type="entry name" value="DUF6670"/>
    <property type="match status" value="1"/>
</dbReference>
<protein>
    <recommendedName>
        <fullName evidence="3">AttH domain-containing protein</fullName>
    </recommendedName>
</protein>
<evidence type="ECO:0008006" key="3">
    <source>
        <dbReference type="Google" id="ProtNLM"/>
    </source>
</evidence>